<dbReference type="EMBL" id="JANEYF010002228">
    <property type="protein sequence ID" value="KAJ8949496.1"/>
    <property type="molecule type" value="Genomic_DNA"/>
</dbReference>
<name>A0AAV8YF04_9CUCU</name>
<evidence type="ECO:0000256" key="1">
    <source>
        <dbReference type="SAM" id="MobiDB-lite"/>
    </source>
</evidence>
<evidence type="ECO:0000313" key="3">
    <source>
        <dbReference type="Proteomes" id="UP001162156"/>
    </source>
</evidence>
<dbReference type="InterPro" id="IPR036397">
    <property type="entry name" value="RNaseH_sf"/>
</dbReference>
<feature type="compositionally biased region" description="Basic and acidic residues" evidence="1">
    <location>
        <begin position="188"/>
        <end position="197"/>
    </location>
</feature>
<dbReference type="GO" id="GO:0003676">
    <property type="term" value="F:nucleic acid binding"/>
    <property type="evidence" value="ECO:0007669"/>
    <property type="project" value="InterPro"/>
</dbReference>
<dbReference type="Proteomes" id="UP001162156">
    <property type="component" value="Unassembled WGS sequence"/>
</dbReference>
<feature type="compositionally biased region" description="Acidic residues" evidence="1">
    <location>
        <begin position="198"/>
        <end position="216"/>
    </location>
</feature>
<protein>
    <submittedName>
        <fullName evidence="2">Uncharacterized protein</fullName>
    </submittedName>
</protein>
<reference evidence="2" key="1">
    <citation type="journal article" date="2023" name="Insect Mol. Biol.">
        <title>Genome sequencing provides insights into the evolution of gene families encoding plant cell wall-degrading enzymes in longhorned beetles.</title>
        <authorList>
            <person name="Shin N.R."/>
            <person name="Okamura Y."/>
            <person name="Kirsch R."/>
            <person name="Pauchet Y."/>
        </authorList>
    </citation>
    <scope>NUCLEOTIDE SEQUENCE</scope>
    <source>
        <strain evidence="2">RBIC_L_NR</strain>
    </source>
</reference>
<sequence>MKSIISVIVTSFDFDDEQWDKTIYRAERKINTAINKTLGCSPFECLYGYTPTYEDASMVNLATREVDIQSVDEIREKVRSNVAKSQNQSRAYYDRTHSEGVKYEIGDIVAIKRVPTYTGEPTKTQLKYRGPLVVIEVLPSDCYRLERLNNEDGGKSFMTTSHVSQMKIYKNHEDDANTNYDSESTGNDEEHVTVEVEKESEEPEIETGPESDENDKEWEREQSESEVENASLSEGRPKRKIRRPLRYDDFV</sequence>
<proteinExistence type="predicted"/>
<comment type="caution">
    <text evidence="2">The sequence shown here is derived from an EMBL/GenBank/DDBJ whole genome shotgun (WGS) entry which is preliminary data.</text>
</comment>
<organism evidence="2 3">
    <name type="scientific">Rhamnusium bicolor</name>
    <dbReference type="NCBI Taxonomy" id="1586634"/>
    <lineage>
        <taxon>Eukaryota</taxon>
        <taxon>Metazoa</taxon>
        <taxon>Ecdysozoa</taxon>
        <taxon>Arthropoda</taxon>
        <taxon>Hexapoda</taxon>
        <taxon>Insecta</taxon>
        <taxon>Pterygota</taxon>
        <taxon>Neoptera</taxon>
        <taxon>Endopterygota</taxon>
        <taxon>Coleoptera</taxon>
        <taxon>Polyphaga</taxon>
        <taxon>Cucujiformia</taxon>
        <taxon>Chrysomeloidea</taxon>
        <taxon>Cerambycidae</taxon>
        <taxon>Lepturinae</taxon>
        <taxon>Rhagiini</taxon>
        <taxon>Rhamnusium</taxon>
    </lineage>
</organism>
<accession>A0AAV8YF04</accession>
<feature type="region of interest" description="Disordered" evidence="1">
    <location>
        <begin position="175"/>
        <end position="251"/>
    </location>
</feature>
<dbReference type="AlphaFoldDB" id="A0AAV8YF04"/>
<gene>
    <name evidence="2" type="ORF">NQ314_008187</name>
</gene>
<evidence type="ECO:0000313" key="2">
    <source>
        <dbReference type="EMBL" id="KAJ8949496.1"/>
    </source>
</evidence>
<keyword evidence="3" id="KW-1185">Reference proteome</keyword>
<dbReference type="Gene3D" id="3.30.420.10">
    <property type="entry name" value="Ribonuclease H-like superfamily/Ribonuclease H"/>
    <property type="match status" value="1"/>
</dbReference>